<feature type="compositionally biased region" description="Acidic residues" evidence="1">
    <location>
        <begin position="13"/>
        <end position="23"/>
    </location>
</feature>
<comment type="caution">
    <text evidence="3">The sequence shown here is derived from an EMBL/GenBank/DDBJ whole genome shotgun (WGS) entry which is preliminary data.</text>
</comment>
<sequence length="216" mass="23696">MSGSDPPDGSLSDNEEYWSAEEELTPLNEEVQDLGQPVADSIEGLGTENMLSTSRDDEVYWTNVPDFDFDDDALTSLLSSPTSSLSTFSPNASTSAPLNSNTGQSLSLNASSSLNQSATVPLHSNTVQSLSLNACPTLYVNGTSYSISAHPLTDWHTKKRYYVITKGRAIGIFDNWLIVKAYTDGINAAHQKAWSVYEAWRIYDMARELSQLEIIQ</sequence>
<evidence type="ECO:0000313" key="3">
    <source>
        <dbReference type="EMBL" id="KAF9470140.1"/>
    </source>
</evidence>
<dbReference type="Proteomes" id="UP000807469">
    <property type="component" value="Unassembled WGS sequence"/>
</dbReference>
<dbReference type="AlphaFoldDB" id="A0A9P6CQE6"/>
<dbReference type="InterPro" id="IPR011320">
    <property type="entry name" value="RNase_H1_N"/>
</dbReference>
<dbReference type="OrthoDB" id="3270804at2759"/>
<dbReference type="SUPFAM" id="SSF55658">
    <property type="entry name" value="L9 N-domain-like"/>
    <property type="match status" value="1"/>
</dbReference>
<organism evidence="3 4">
    <name type="scientific">Pholiota conissans</name>
    <dbReference type="NCBI Taxonomy" id="109636"/>
    <lineage>
        <taxon>Eukaryota</taxon>
        <taxon>Fungi</taxon>
        <taxon>Dikarya</taxon>
        <taxon>Basidiomycota</taxon>
        <taxon>Agaricomycotina</taxon>
        <taxon>Agaricomycetes</taxon>
        <taxon>Agaricomycetidae</taxon>
        <taxon>Agaricales</taxon>
        <taxon>Agaricineae</taxon>
        <taxon>Strophariaceae</taxon>
        <taxon>Pholiota</taxon>
    </lineage>
</organism>
<evidence type="ECO:0000259" key="2">
    <source>
        <dbReference type="Pfam" id="PF01693"/>
    </source>
</evidence>
<name>A0A9P6CQE6_9AGAR</name>
<dbReference type="EMBL" id="MU156248">
    <property type="protein sequence ID" value="KAF9470140.1"/>
    <property type="molecule type" value="Genomic_DNA"/>
</dbReference>
<feature type="region of interest" description="Disordered" evidence="1">
    <location>
        <begin position="80"/>
        <end position="101"/>
    </location>
</feature>
<feature type="region of interest" description="Disordered" evidence="1">
    <location>
        <begin position="1"/>
        <end position="23"/>
    </location>
</feature>
<reference evidence="3" key="1">
    <citation type="submission" date="2020-11" db="EMBL/GenBank/DDBJ databases">
        <authorList>
            <consortium name="DOE Joint Genome Institute"/>
            <person name="Ahrendt S."/>
            <person name="Riley R."/>
            <person name="Andreopoulos W."/>
            <person name="Labutti K."/>
            <person name="Pangilinan J."/>
            <person name="Ruiz-Duenas F.J."/>
            <person name="Barrasa J.M."/>
            <person name="Sanchez-Garcia M."/>
            <person name="Camarero S."/>
            <person name="Miyauchi S."/>
            <person name="Serrano A."/>
            <person name="Linde D."/>
            <person name="Babiker R."/>
            <person name="Drula E."/>
            <person name="Ayuso-Fernandez I."/>
            <person name="Pacheco R."/>
            <person name="Padilla G."/>
            <person name="Ferreira P."/>
            <person name="Barriuso J."/>
            <person name="Kellner H."/>
            <person name="Castanera R."/>
            <person name="Alfaro M."/>
            <person name="Ramirez L."/>
            <person name="Pisabarro A.G."/>
            <person name="Kuo A."/>
            <person name="Tritt A."/>
            <person name="Lipzen A."/>
            <person name="He G."/>
            <person name="Yan M."/>
            <person name="Ng V."/>
            <person name="Cullen D."/>
            <person name="Martin F."/>
            <person name="Rosso M.-N."/>
            <person name="Henrissat B."/>
            <person name="Hibbett D."/>
            <person name="Martinez A.T."/>
            <person name="Grigoriev I.V."/>
        </authorList>
    </citation>
    <scope>NUCLEOTIDE SEQUENCE</scope>
    <source>
        <strain evidence="3">CIRM-BRFM 674</strain>
    </source>
</reference>
<keyword evidence="4" id="KW-1185">Reference proteome</keyword>
<feature type="compositionally biased region" description="Low complexity" evidence="1">
    <location>
        <begin position="80"/>
        <end position="90"/>
    </location>
</feature>
<feature type="domain" description="Ribonuclease H1 N-terminal" evidence="2">
    <location>
        <begin position="160"/>
        <end position="197"/>
    </location>
</feature>
<evidence type="ECO:0000313" key="4">
    <source>
        <dbReference type="Proteomes" id="UP000807469"/>
    </source>
</evidence>
<dbReference type="Pfam" id="PF01693">
    <property type="entry name" value="Cauli_VI"/>
    <property type="match status" value="1"/>
</dbReference>
<protein>
    <recommendedName>
        <fullName evidence="2">Ribonuclease H1 N-terminal domain-containing protein</fullName>
    </recommendedName>
</protein>
<feature type="compositionally biased region" description="Low complexity" evidence="1">
    <location>
        <begin position="1"/>
        <end position="12"/>
    </location>
</feature>
<gene>
    <name evidence="3" type="ORF">BDN70DRAFT_940016</name>
</gene>
<feature type="compositionally biased region" description="Polar residues" evidence="1">
    <location>
        <begin position="91"/>
        <end position="101"/>
    </location>
</feature>
<dbReference type="InterPro" id="IPR009027">
    <property type="entry name" value="Ribosomal_bL9/RNase_H1_N"/>
</dbReference>
<evidence type="ECO:0000256" key="1">
    <source>
        <dbReference type="SAM" id="MobiDB-lite"/>
    </source>
</evidence>
<accession>A0A9P6CQE6</accession>
<proteinExistence type="predicted"/>